<evidence type="ECO:0000313" key="1">
    <source>
        <dbReference type="EMBL" id="GAA2227101.1"/>
    </source>
</evidence>
<dbReference type="Gene3D" id="2.30.110.10">
    <property type="entry name" value="Electron Transport, Fmn-binding Protein, Chain A"/>
    <property type="match status" value="1"/>
</dbReference>
<keyword evidence="2" id="KW-1185">Reference proteome</keyword>
<dbReference type="EMBL" id="BAAAQY010000002">
    <property type="protein sequence ID" value="GAA2227101.1"/>
    <property type="molecule type" value="Genomic_DNA"/>
</dbReference>
<dbReference type="InterPro" id="IPR012349">
    <property type="entry name" value="Split_barrel_FMN-bd"/>
</dbReference>
<dbReference type="InterPro" id="IPR004378">
    <property type="entry name" value="F420H2_quin_Rdtase"/>
</dbReference>
<dbReference type="Proteomes" id="UP001500929">
    <property type="component" value="Unassembled WGS sequence"/>
</dbReference>
<sequence>MDPRIAQALAITPASRARERTIDITTTGARTGRARRIEVWFYRVDEQVYLSTSPASRSWYANILANPEFLFHLKHGVRADLRAIGTPVLDRARRTAVFSAIVDDLNQPWNPAGIRQPVEPVEEWVAVSPLVSIRFPDLEESDRATPEGDPR</sequence>
<reference evidence="1 2" key="1">
    <citation type="journal article" date="2019" name="Int. J. Syst. Evol. Microbiol.">
        <title>The Global Catalogue of Microorganisms (GCM) 10K type strain sequencing project: providing services to taxonomists for standard genome sequencing and annotation.</title>
        <authorList>
            <consortium name="The Broad Institute Genomics Platform"/>
            <consortium name="The Broad Institute Genome Sequencing Center for Infectious Disease"/>
            <person name="Wu L."/>
            <person name="Ma J."/>
        </authorList>
    </citation>
    <scope>NUCLEOTIDE SEQUENCE [LARGE SCALE GENOMIC DNA]</scope>
    <source>
        <strain evidence="1 2">JCM 16117</strain>
    </source>
</reference>
<dbReference type="Pfam" id="PF04075">
    <property type="entry name" value="F420H2_quin_red"/>
    <property type="match status" value="1"/>
</dbReference>
<accession>A0ABN3DC53</accession>
<evidence type="ECO:0008006" key="3">
    <source>
        <dbReference type="Google" id="ProtNLM"/>
    </source>
</evidence>
<gene>
    <name evidence="1" type="ORF">GCM10009851_09020</name>
</gene>
<organism evidence="1 2">
    <name type="scientific">Herbiconiux moechotypicola</name>
    <dbReference type="NCBI Taxonomy" id="637393"/>
    <lineage>
        <taxon>Bacteria</taxon>
        <taxon>Bacillati</taxon>
        <taxon>Actinomycetota</taxon>
        <taxon>Actinomycetes</taxon>
        <taxon>Micrococcales</taxon>
        <taxon>Microbacteriaceae</taxon>
        <taxon>Herbiconiux</taxon>
    </lineage>
</organism>
<protein>
    <recommendedName>
        <fullName evidence="3">DUF385 domain-containing protein</fullName>
    </recommendedName>
</protein>
<evidence type="ECO:0000313" key="2">
    <source>
        <dbReference type="Proteomes" id="UP001500929"/>
    </source>
</evidence>
<comment type="caution">
    <text evidence="1">The sequence shown here is derived from an EMBL/GenBank/DDBJ whole genome shotgun (WGS) entry which is preliminary data.</text>
</comment>
<proteinExistence type="predicted"/>
<name>A0ABN3DC53_9MICO</name>